<evidence type="ECO:0000256" key="7">
    <source>
        <dbReference type="SAM" id="MobiDB-lite"/>
    </source>
</evidence>
<dbReference type="Gene3D" id="3.40.50.1000">
    <property type="entry name" value="HAD superfamily/HAD-like"/>
    <property type="match status" value="1"/>
</dbReference>
<dbReference type="AlphaFoldDB" id="A0AAW1QVT6"/>
<evidence type="ECO:0000313" key="10">
    <source>
        <dbReference type="EMBL" id="KAK9825242.1"/>
    </source>
</evidence>
<dbReference type="PANTHER" id="PTHR23081:SF36">
    <property type="entry name" value="RNA POLYMERASE II SUBUNIT A C-TERMINAL DOMAIN PHOSPHATASE"/>
    <property type="match status" value="1"/>
</dbReference>
<sequence>MSEDASDDLEFLLSAELERESPADVPVAEAPTSTARFRASSKKRAREQESTVPENTTKQAPAGPSQPPSVRPPSAGTCPPHPGTVQGMCIRCGASIGDTSAGASPNVALRYLHAGLELSKTEADRLRSESLKRVLAGNRLILVLDLDHTLLTSTRNNEILDEKLHQKLSKMLTAQSLLPEAERSLFWFPRMELWTKLRPGVREFLERMHLCYELHIYTHGTRPYALEMSRVLDPQRRLFAERIVSACDSSDKEHKNLDVLLGVETAVLIVDNTDTVWPKHSSNLLHCTSFVFFPADVPRLASSALLAACDPAHDTPDPMLPAAADILEDVHRMYFAGADAVRMDAKQCLAAARGKILAGVHIVFSRVFPQLMTHPETHSLWKLATQLGATCGLATDAATTHVVANSRGTDKVVWALKHGKHVVTPSWLSASKGAWHRAPEKGHPVTAQVPLPQRPSAGMS</sequence>
<feature type="region of interest" description="Disordered" evidence="7">
    <location>
        <begin position="1"/>
        <end position="79"/>
    </location>
</feature>
<name>A0AAW1QVT6_9CHLO</name>
<dbReference type="InterPro" id="IPR036412">
    <property type="entry name" value="HAD-like_sf"/>
</dbReference>
<accession>A0AAW1QVT6</accession>
<dbReference type="InterPro" id="IPR036420">
    <property type="entry name" value="BRCT_dom_sf"/>
</dbReference>
<organism evidence="10 11">
    <name type="scientific">Apatococcus lobatus</name>
    <dbReference type="NCBI Taxonomy" id="904363"/>
    <lineage>
        <taxon>Eukaryota</taxon>
        <taxon>Viridiplantae</taxon>
        <taxon>Chlorophyta</taxon>
        <taxon>core chlorophytes</taxon>
        <taxon>Trebouxiophyceae</taxon>
        <taxon>Chlorellales</taxon>
        <taxon>Chlorellaceae</taxon>
        <taxon>Apatococcus</taxon>
    </lineage>
</organism>
<evidence type="ECO:0000256" key="1">
    <source>
        <dbReference type="ARBA" id="ARBA00004123"/>
    </source>
</evidence>
<feature type="region of interest" description="Disordered" evidence="7">
    <location>
        <begin position="437"/>
        <end position="460"/>
    </location>
</feature>
<dbReference type="SMART" id="SM00577">
    <property type="entry name" value="CPDc"/>
    <property type="match status" value="1"/>
</dbReference>
<dbReference type="Proteomes" id="UP001438707">
    <property type="component" value="Unassembled WGS sequence"/>
</dbReference>
<dbReference type="EMBL" id="JALJOS010000025">
    <property type="protein sequence ID" value="KAK9825242.1"/>
    <property type="molecule type" value="Genomic_DNA"/>
</dbReference>
<dbReference type="InterPro" id="IPR023214">
    <property type="entry name" value="HAD_sf"/>
</dbReference>
<comment type="catalytic activity">
    <reaction evidence="5">
        <text>O-phospho-L-seryl-[protein] + H2O = L-seryl-[protein] + phosphate</text>
        <dbReference type="Rhea" id="RHEA:20629"/>
        <dbReference type="Rhea" id="RHEA-COMP:9863"/>
        <dbReference type="Rhea" id="RHEA-COMP:11604"/>
        <dbReference type="ChEBI" id="CHEBI:15377"/>
        <dbReference type="ChEBI" id="CHEBI:29999"/>
        <dbReference type="ChEBI" id="CHEBI:43474"/>
        <dbReference type="ChEBI" id="CHEBI:83421"/>
        <dbReference type="EC" id="3.1.3.16"/>
    </reaction>
</comment>
<dbReference type="Pfam" id="PF03031">
    <property type="entry name" value="NIF"/>
    <property type="match status" value="1"/>
</dbReference>
<dbReference type="InterPro" id="IPR004274">
    <property type="entry name" value="FCP1_dom"/>
</dbReference>
<keyword evidence="4" id="KW-0539">Nucleus</keyword>
<dbReference type="PROSITE" id="PS50969">
    <property type="entry name" value="FCP1"/>
    <property type="match status" value="1"/>
</dbReference>
<dbReference type="EC" id="3.1.3.16" evidence="2"/>
<dbReference type="SMART" id="SM00292">
    <property type="entry name" value="BRCT"/>
    <property type="match status" value="1"/>
</dbReference>
<feature type="domain" description="BRCT" evidence="8">
    <location>
        <begin position="352"/>
        <end position="428"/>
    </location>
</feature>
<dbReference type="SUPFAM" id="SSF52113">
    <property type="entry name" value="BRCT domain"/>
    <property type="match status" value="1"/>
</dbReference>
<dbReference type="Gene3D" id="3.40.50.10190">
    <property type="entry name" value="BRCT domain"/>
    <property type="match status" value="1"/>
</dbReference>
<dbReference type="Pfam" id="PF00533">
    <property type="entry name" value="BRCT"/>
    <property type="match status" value="1"/>
</dbReference>
<keyword evidence="3" id="KW-0378">Hydrolase</keyword>
<dbReference type="SUPFAM" id="SSF56784">
    <property type="entry name" value="HAD-like"/>
    <property type="match status" value="1"/>
</dbReference>
<dbReference type="InterPro" id="IPR001357">
    <property type="entry name" value="BRCT_dom"/>
</dbReference>
<evidence type="ECO:0000256" key="4">
    <source>
        <dbReference type="ARBA" id="ARBA00023242"/>
    </source>
</evidence>
<evidence type="ECO:0000256" key="2">
    <source>
        <dbReference type="ARBA" id="ARBA00013081"/>
    </source>
</evidence>
<evidence type="ECO:0000256" key="5">
    <source>
        <dbReference type="ARBA" id="ARBA00047761"/>
    </source>
</evidence>
<dbReference type="CDD" id="cd07521">
    <property type="entry name" value="HAD_FCP1-like"/>
    <property type="match status" value="1"/>
</dbReference>
<feature type="domain" description="FCP1 homology" evidence="9">
    <location>
        <begin position="135"/>
        <end position="309"/>
    </location>
</feature>
<evidence type="ECO:0000313" key="11">
    <source>
        <dbReference type="Proteomes" id="UP001438707"/>
    </source>
</evidence>
<evidence type="ECO:0000259" key="8">
    <source>
        <dbReference type="PROSITE" id="PS50172"/>
    </source>
</evidence>
<evidence type="ECO:0000256" key="6">
    <source>
        <dbReference type="ARBA" id="ARBA00048336"/>
    </source>
</evidence>
<feature type="compositionally biased region" description="Polar residues" evidence="7">
    <location>
        <begin position="50"/>
        <end position="59"/>
    </location>
</feature>
<gene>
    <name evidence="10" type="ORF">WJX74_002857</name>
</gene>
<protein>
    <recommendedName>
        <fullName evidence="2">protein-serine/threonine phosphatase</fullName>
        <ecNumber evidence="2">3.1.3.16</ecNumber>
    </recommendedName>
</protein>
<dbReference type="CDD" id="cd17729">
    <property type="entry name" value="BRCT_CTDP1"/>
    <property type="match status" value="1"/>
</dbReference>
<dbReference type="PROSITE" id="PS50172">
    <property type="entry name" value="BRCT"/>
    <property type="match status" value="1"/>
</dbReference>
<dbReference type="GO" id="GO:0008420">
    <property type="term" value="F:RNA polymerase II CTD heptapeptide repeat phosphatase activity"/>
    <property type="evidence" value="ECO:0007669"/>
    <property type="project" value="InterPro"/>
</dbReference>
<comment type="subcellular location">
    <subcellularLocation>
        <location evidence="1">Nucleus</location>
    </subcellularLocation>
</comment>
<dbReference type="GO" id="GO:0005634">
    <property type="term" value="C:nucleus"/>
    <property type="evidence" value="ECO:0007669"/>
    <property type="project" value="UniProtKB-SubCell"/>
</dbReference>
<comment type="catalytic activity">
    <reaction evidence="6">
        <text>O-phospho-L-threonyl-[protein] + H2O = L-threonyl-[protein] + phosphate</text>
        <dbReference type="Rhea" id="RHEA:47004"/>
        <dbReference type="Rhea" id="RHEA-COMP:11060"/>
        <dbReference type="Rhea" id="RHEA-COMP:11605"/>
        <dbReference type="ChEBI" id="CHEBI:15377"/>
        <dbReference type="ChEBI" id="CHEBI:30013"/>
        <dbReference type="ChEBI" id="CHEBI:43474"/>
        <dbReference type="ChEBI" id="CHEBI:61977"/>
        <dbReference type="EC" id="3.1.3.16"/>
    </reaction>
</comment>
<evidence type="ECO:0000259" key="9">
    <source>
        <dbReference type="PROSITE" id="PS50969"/>
    </source>
</evidence>
<keyword evidence="11" id="KW-1185">Reference proteome</keyword>
<comment type="caution">
    <text evidence="10">The sequence shown here is derived from an EMBL/GenBank/DDBJ whole genome shotgun (WGS) entry which is preliminary data.</text>
</comment>
<reference evidence="10 11" key="1">
    <citation type="journal article" date="2024" name="Nat. Commun.">
        <title>Phylogenomics reveals the evolutionary origins of lichenization in chlorophyte algae.</title>
        <authorList>
            <person name="Puginier C."/>
            <person name="Libourel C."/>
            <person name="Otte J."/>
            <person name="Skaloud P."/>
            <person name="Haon M."/>
            <person name="Grisel S."/>
            <person name="Petersen M."/>
            <person name="Berrin J.G."/>
            <person name="Delaux P.M."/>
            <person name="Dal Grande F."/>
            <person name="Keller J."/>
        </authorList>
    </citation>
    <scope>NUCLEOTIDE SEQUENCE [LARGE SCALE GENOMIC DNA]</scope>
    <source>
        <strain evidence="10 11">SAG 2145</strain>
    </source>
</reference>
<dbReference type="InterPro" id="IPR039189">
    <property type="entry name" value="Fcp1"/>
</dbReference>
<dbReference type="PANTHER" id="PTHR23081">
    <property type="entry name" value="RNA POLYMERASE II CTD PHOSPHATASE"/>
    <property type="match status" value="1"/>
</dbReference>
<evidence type="ECO:0000256" key="3">
    <source>
        <dbReference type="ARBA" id="ARBA00022801"/>
    </source>
</evidence>
<proteinExistence type="predicted"/>
<feature type="compositionally biased region" description="Acidic residues" evidence="7">
    <location>
        <begin position="1"/>
        <end position="10"/>
    </location>
</feature>